<accession>A0A7X2TPL4</accession>
<sequence length="122" mass="13679">MHRKKTGLRQNSRRDSEDEATLSVVNLSNISMLDSAFDDYTGGEPVNAELIEETDNYNLYSIPAEVNGEETNLRAVYDFTEEAYRVLGTYDGLEEGGDSMTSRGIHPREMRLSSFPASDSIF</sequence>
<organism evidence="2 3">
    <name type="scientific">Bilifractor porci</name>
    <dbReference type="NCBI Taxonomy" id="2606636"/>
    <lineage>
        <taxon>Bacteria</taxon>
        <taxon>Bacillati</taxon>
        <taxon>Bacillota</taxon>
        <taxon>Clostridia</taxon>
        <taxon>Lachnospirales</taxon>
        <taxon>Lachnospiraceae</taxon>
        <taxon>Bilifractor</taxon>
    </lineage>
</organism>
<evidence type="ECO:0000313" key="2">
    <source>
        <dbReference type="EMBL" id="MST81926.1"/>
    </source>
</evidence>
<keyword evidence="3" id="KW-1185">Reference proteome</keyword>
<comment type="caution">
    <text evidence="2">The sequence shown here is derived from an EMBL/GenBank/DDBJ whole genome shotgun (WGS) entry which is preliminary data.</text>
</comment>
<feature type="region of interest" description="Disordered" evidence="1">
    <location>
        <begin position="1"/>
        <end position="20"/>
    </location>
</feature>
<reference evidence="2 3" key="1">
    <citation type="submission" date="2019-08" db="EMBL/GenBank/DDBJ databases">
        <title>In-depth cultivation of the pig gut microbiome towards novel bacterial diversity and tailored functional studies.</title>
        <authorList>
            <person name="Wylensek D."/>
            <person name="Hitch T.C.A."/>
            <person name="Clavel T."/>
        </authorList>
    </citation>
    <scope>NUCLEOTIDE SEQUENCE [LARGE SCALE GENOMIC DNA]</scope>
    <source>
        <strain evidence="2 3">Oil+RF-744-WCA-WT-13</strain>
    </source>
</reference>
<gene>
    <name evidence="2" type="ORF">FYJ60_06315</name>
</gene>
<evidence type="ECO:0000256" key="1">
    <source>
        <dbReference type="SAM" id="MobiDB-lite"/>
    </source>
</evidence>
<dbReference type="Proteomes" id="UP000466864">
    <property type="component" value="Unassembled WGS sequence"/>
</dbReference>
<proteinExistence type="predicted"/>
<evidence type="ECO:0000313" key="3">
    <source>
        <dbReference type="Proteomes" id="UP000466864"/>
    </source>
</evidence>
<dbReference type="AlphaFoldDB" id="A0A7X2TPL4"/>
<protein>
    <submittedName>
        <fullName evidence="2">Uncharacterized protein</fullName>
    </submittedName>
</protein>
<dbReference type="RefSeq" id="WP_154457827.1">
    <property type="nucleotide sequence ID" value="NZ_VUMV01000003.1"/>
</dbReference>
<dbReference type="EMBL" id="VUMV01000003">
    <property type="protein sequence ID" value="MST81926.1"/>
    <property type="molecule type" value="Genomic_DNA"/>
</dbReference>
<name>A0A7X2TPL4_9FIRM</name>